<proteinExistence type="predicted"/>
<evidence type="ECO:0000313" key="3">
    <source>
        <dbReference type="Proteomes" id="UP000299102"/>
    </source>
</evidence>
<organism evidence="2 3">
    <name type="scientific">Eumeta variegata</name>
    <name type="common">Bagworm moth</name>
    <name type="synonym">Eumeta japonica</name>
    <dbReference type="NCBI Taxonomy" id="151549"/>
    <lineage>
        <taxon>Eukaryota</taxon>
        <taxon>Metazoa</taxon>
        <taxon>Ecdysozoa</taxon>
        <taxon>Arthropoda</taxon>
        <taxon>Hexapoda</taxon>
        <taxon>Insecta</taxon>
        <taxon>Pterygota</taxon>
        <taxon>Neoptera</taxon>
        <taxon>Endopterygota</taxon>
        <taxon>Lepidoptera</taxon>
        <taxon>Glossata</taxon>
        <taxon>Ditrysia</taxon>
        <taxon>Tineoidea</taxon>
        <taxon>Psychidae</taxon>
        <taxon>Oiketicinae</taxon>
        <taxon>Eumeta</taxon>
    </lineage>
</organism>
<dbReference type="AlphaFoldDB" id="A0A4C1W7X0"/>
<reference evidence="2 3" key="1">
    <citation type="journal article" date="2019" name="Commun. Biol.">
        <title>The bagworm genome reveals a unique fibroin gene that provides high tensile strength.</title>
        <authorList>
            <person name="Kono N."/>
            <person name="Nakamura H."/>
            <person name="Ohtoshi R."/>
            <person name="Tomita M."/>
            <person name="Numata K."/>
            <person name="Arakawa K."/>
        </authorList>
    </citation>
    <scope>NUCLEOTIDE SEQUENCE [LARGE SCALE GENOMIC DNA]</scope>
</reference>
<evidence type="ECO:0000313" key="2">
    <source>
        <dbReference type="EMBL" id="GBP46217.1"/>
    </source>
</evidence>
<evidence type="ECO:0000256" key="1">
    <source>
        <dbReference type="SAM" id="MobiDB-lite"/>
    </source>
</evidence>
<dbReference type="EMBL" id="BGZK01000479">
    <property type="protein sequence ID" value="GBP46217.1"/>
    <property type="molecule type" value="Genomic_DNA"/>
</dbReference>
<comment type="caution">
    <text evidence="2">The sequence shown here is derived from an EMBL/GenBank/DDBJ whole genome shotgun (WGS) entry which is preliminary data.</text>
</comment>
<protein>
    <submittedName>
        <fullName evidence="2">Uncharacterized protein</fullName>
    </submittedName>
</protein>
<gene>
    <name evidence="2" type="ORF">EVAR_82216_1</name>
</gene>
<name>A0A4C1W7X0_EUMVA</name>
<keyword evidence="3" id="KW-1185">Reference proteome</keyword>
<feature type="region of interest" description="Disordered" evidence="1">
    <location>
        <begin position="40"/>
        <end position="70"/>
    </location>
</feature>
<accession>A0A4C1W7X0</accession>
<sequence length="156" mass="16993">MESQSPIFQCSEISALSADGQLSNETIDLKLYEVPPEGVETPPLSFSSPPPFPLGRIKVGTQKDGEGSKDTADYLSGAALARRYSIFYDMNLSDYSFGMVIPRATVNSKGAERSSVAQVVCGRCLSSTRTHRPMEWKRDRSFRAFASTLGSGGTRQ</sequence>
<dbReference type="Proteomes" id="UP000299102">
    <property type="component" value="Unassembled WGS sequence"/>
</dbReference>
<feature type="compositionally biased region" description="Basic and acidic residues" evidence="1">
    <location>
        <begin position="61"/>
        <end position="70"/>
    </location>
</feature>